<accession>A0ABW0SQZ7</accession>
<dbReference type="Proteomes" id="UP001596036">
    <property type="component" value="Unassembled WGS sequence"/>
</dbReference>
<sequence length="125" mass="14152">MMIRAFFLAVALLLTLPASAQSAKNFKQADARAEAERSKHSDATSSYAETWAEFNNQHHLDERDGCYYMAEGSLTQILEIDESGKVVGYFSDKDNGRSKCWAQTYLGVVFPKPPFAPYWHKLVMH</sequence>
<feature type="chain" id="PRO_5047382453" description="Secreted protein" evidence="1">
    <location>
        <begin position="21"/>
        <end position="125"/>
    </location>
</feature>
<feature type="signal peptide" evidence="1">
    <location>
        <begin position="1"/>
        <end position="20"/>
    </location>
</feature>
<dbReference type="EMBL" id="JBHSNM010000010">
    <property type="protein sequence ID" value="MFC5571548.1"/>
    <property type="molecule type" value="Genomic_DNA"/>
</dbReference>
<comment type="caution">
    <text evidence="2">The sequence shown here is derived from an EMBL/GenBank/DDBJ whole genome shotgun (WGS) entry which is preliminary data.</text>
</comment>
<name>A0ABW0SQZ7_9GAMM</name>
<evidence type="ECO:0000313" key="2">
    <source>
        <dbReference type="EMBL" id="MFC5571548.1"/>
    </source>
</evidence>
<evidence type="ECO:0000256" key="1">
    <source>
        <dbReference type="SAM" id="SignalP"/>
    </source>
</evidence>
<reference evidence="3" key="1">
    <citation type="journal article" date="2019" name="Int. J. Syst. Evol. Microbiol.">
        <title>The Global Catalogue of Microorganisms (GCM) 10K type strain sequencing project: providing services to taxonomists for standard genome sequencing and annotation.</title>
        <authorList>
            <consortium name="The Broad Institute Genomics Platform"/>
            <consortium name="The Broad Institute Genome Sequencing Center for Infectious Disease"/>
            <person name="Wu L."/>
            <person name="Ma J."/>
        </authorList>
    </citation>
    <scope>NUCLEOTIDE SEQUENCE [LARGE SCALE GENOMIC DNA]</scope>
    <source>
        <strain evidence="3">KACC 11407</strain>
    </source>
</reference>
<organism evidence="2 3">
    <name type="scientific">Lysobacter yangpyeongensis</name>
    <dbReference type="NCBI Taxonomy" id="346182"/>
    <lineage>
        <taxon>Bacteria</taxon>
        <taxon>Pseudomonadati</taxon>
        <taxon>Pseudomonadota</taxon>
        <taxon>Gammaproteobacteria</taxon>
        <taxon>Lysobacterales</taxon>
        <taxon>Lysobacteraceae</taxon>
        <taxon>Lysobacter</taxon>
    </lineage>
</organism>
<gene>
    <name evidence="2" type="ORF">ACFPN1_15925</name>
</gene>
<evidence type="ECO:0000313" key="3">
    <source>
        <dbReference type="Proteomes" id="UP001596036"/>
    </source>
</evidence>
<protein>
    <recommendedName>
        <fullName evidence="4">Secreted protein</fullName>
    </recommendedName>
</protein>
<proteinExistence type="predicted"/>
<evidence type="ECO:0008006" key="4">
    <source>
        <dbReference type="Google" id="ProtNLM"/>
    </source>
</evidence>
<keyword evidence="3" id="KW-1185">Reference proteome</keyword>
<keyword evidence="1" id="KW-0732">Signal</keyword>